<evidence type="ECO:0000313" key="2">
    <source>
        <dbReference type="EMBL" id="SPC33472.1"/>
    </source>
</evidence>
<proteinExistence type="predicted"/>
<keyword evidence="1" id="KW-0812">Transmembrane</keyword>
<name>A0A2K5APA8_9ARCH</name>
<gene>
    <name evidence="2" type="ORF">NCAV_0275</name>
</gene>
<keyword evidence="1" id="KW-1133">Transmembrane helix</keyword>
<dbReference type="KEGG" id="ncv:NCAV_0275"/>
<protein>
    <submittedName>
        <fullName evidence="2">Uncharacterized protein</fullName>
    </submittedName>
</protein>
<feature type="transmembrane region" description="Helical" evidence="1">
    <location>
        <begin position="6"/>
        <end position="32"/>
    </location>
</feature>
<evidence type="ECO:0000313" key="3">
    <source>
        <dbReference type="Proteomes" id="UP000236248"/>
    </source>
</evidence>
<dbReference type="Proteomes" id="UP000236248">
    <property type="component" value="Chromosome NCAV"/>
</dbReference>
<dbReference type="AlphaFoldDB" id="A0A2K5APA8"/>
<organism evidence="2 3">
    <name type="scientific">Candidatus Nitrosocaldus cavascurensis</name>
    <dbReference type="NCBI Taxonomy" id="2058097"/>
    <lineage>
        <taxon>Archaea</taxon>
        <taxon>Nitrososphaerota</taxon>
        <taxon>Nitrososphaeria</taxon>
        <taxon>Candidatus Nitrosocaldales</taxon>
        <taxon>Candidatus Nitrosocaldaceae</taxon>
        <taxon>Candidatus Nitrosocaldus</taxon>
    </lineage>
</organism>
<keyword evidence="3" id="KW-1185">Reference proteome</keyword>
<keyword evidence="1" id="KW-0472">Membrane</keyword>
<accession>A0A2K5APA8</accession>
<dbReference type="EMBL" id="LT981265">
    <property type="protein sequence ID" value="SPC33472.1"/>
    <property type="molecule type" value="Genomic_DNA"/>
</dbReference>
<evidence type="ECO:0000256" key="1">
    <source>
        <dbReference type="SAM" id="Phobius"/>
    </source>
</evidence>
<sequence>MMVAVIVIIMVIMVMVMVVMARAISMMIMSMLRVMIRMGMMSKYTHSTMHGGRDLYGCSKQGAVGIGYVSNGSSSNSSSYCVCIGGGIASWW</sequence>
<reference evidence="3" key="1">
    <citation type="submission" date="2018-01" db="EMBL/GenBank/DDBJ databases">
        <authorList>
            <person name="Kerou L M."/>
        </authorList>
    </citation>
    <scope>NUCLEOTIDE SEQUENCE [LARGE SCALE GENOMIC DNA]</scope>
    <source>
        <strain evidence="3">SCU2</strain>
    </source>
</reference>